<dbReference type="PROSITE" id="PS00599">
    <property type="entry name" value="AA_TRANSFER_CLASS_2"/>
    <property type="match status" value="1"/>
</dbReference>
<proteinExistence type="inferred from homology"/>
<comment type="subunit">
    <text evidence="4">Homodimer.</text>
</comment>
<dbReference type="PANTHER" id="PTHR13693:SF100">
    <property type="entry name" value="8-AMINO-7-OXONONANOATE SYNTHASE"/>
    <property type="match status" value="1"/>
</dbReference>
<dbReference type="Proteomes" id="UP000309174">
    <property type="component" value="Unassembled WGS sequence"/>
</dbReference>
<comment type="pathway">
    <text evidence="2">Cofactor biosynthesis; biotin biosynthesis.</text>
</comment>
<reference evidence="14 15" key="1">
    <citation type="submission" date="2019-05" db="EMBL/GenBank/DDBJ databases">
        <title>Draft genome sequence of Actinomadura sp. 14C53.</title>
        <authorList>
            <person name="Saricaoglu S."/>
            <person name="Isik K."/>
        </authorList>
    </citation>
    <scope>NUCLEOTIDE SEQUENCE [LARGE SCALE GENOMIC DNA]</scope>
    <source>
        <strain evidence="14 15">14C53</strain>
    </source>
</reference>
<keyword evidence="15" id="KW-1185">Reference proteome</keyword>
<dbReference type="OrthoDB" id="9807157at2"/>
<comment type="catalytic activity">
    <reaction evidence="11">
        <text>6-carboxyhexanoyl-[ACP] + L-alanine + H(+) = (8S)-8-amino-7-oxononanoate + holo-[ACP] + CO2</text>
        <dbReference type="Rhea" id="RHEA:42288"/>
        <dbReference type="Rhea" id="RHEA-COMP:9685"/>
        <dbReference type="Rhea" id="RHEA-COMP:9955"/>
        <dbReference type="ChEBI" id="CHEBI:15378"/>
        <dbReference type="ChEBI" id="CHEBI:16526"/>
        <dbReference type="ChEBI" id="CHEBI:57972"/>
        <dbReference type="ChEBI" id="CHEBI:64479"/>
        <dbReference type="ChEBI" id="CHEBI:78846"/>
        <dbReference type="ChEBI" id="CHEBI:149468"/>
        <dbReference type="EC" id="2.3.1.47"/>
    </reaction>
</comment>
<evidence type="ECO:0000256" key="4">
    <source>
        <dbReference type="ARBA" id="ARBA00011738"/>
    </source>
</evidence>
<evidence type="ECO:0000256" key="10">
    <source>
        <dbReference type="ARBA" id="ARBA00033381"/>
    </source>
</evidence>
<dbReference type="Gene3D" id="3.90.1150.10">
    <property type="entry name" value="Aspartate Aminotransferase, domain 1"/>
    <property type="match status" value="1"/>
</dbReference>
<evidence type="ECO:0000256" key="1">
    <source>
        <dbReference type="ARBA" id="ARBA00001933"/>
    </source>
</evidence>
<dbReference type="AlphaFoldDB" id="A0A5C4J5B9"/>
<dbReference type="SUPFAM" id="SSF53383">
    <property type="entry name" value="PLP-dependent transferases"/>
    <property type="match status" value="1"/>
</dbReference>
<dbReference type="Gene3D" id="3.40.640.10">
    <property type="entry name" value="Type I PLP-dependent aspartate aminotransferase-like (Major domain)"/>
    <property type="match status" value="1"/>
</dbReference>
<gene>
    <name evidence="14" type="ORF">ETD83_33420</name>
</gene>
<dbReference type="GO" id="GO:0009102">
    <property type="term" value="P:biotin biosynthetic process"/>
    <property type="evidence" value="ECO:0007669"/>
    <property type="project" value="UniProtKB-KW"/>
</dbReference>
<evidence type="ECO:0000256" key="9">
    <source>
        <dbReference type="ARBA" id="ARBA00032610"/>
    </source>
</evidence>
<evidence type="ECO:0000256" key="7">
    <source>
        <dbReference type="ARBA" id="ARBA00022756"/>
    </source>
</evidence>
<keyword evidence="6" id="KW-0808">Transferase</keyword>
<evidence type="ECO:0000256" key="2">
    <source>
        <dbReference type="ARBA" id="ARBA00004746"/>
    </source>
</evidence>
<accession>A0A5C4J5B9</accession>
<comment type="caution">
    <text evidence="14">The sequence shown here is derived from an EMBL/GenBank/DDBJ whole genome shotgun (WGS) entry which is preliminary data.</text>
</comment>
<comment type="similarity">
    <text evidence="3">Belongs to the class-II pyridoxal-phosphate-dependent aminotransferase family. BioF subfamily.</text>
</comment>
<comment type="cofactor">
    <cofactor evidence="1 12">
        <name>pyridoxal 5'-phosphate</name>
        <dbReference type="ChEBI" id="CHEBI:597326"/>
    </cofactor>
</comment>
<dbReference type="Pfam" id="PF00155">
    <property type="entry name" value="Aminotran_1_2"/>
    <property type="match status" value="1"/>
</dbReference>
<evidence type="ECO:0000256" key="3">
    <source>
        <dbReference type="ARBA" id="ARBA00010008"/>
    </source>
</evidence>
<organism evidence="14 15">
    <name type="scientific">Actinomadura soli</name>
    <dbReference type="NCBI Taxonomy" id="2508997"/>
    <lineage>
        <taxon>Bacteria</taxon>
        <taxon>Bacillati</taxon>
        <taxon>Actinomycetota</taxon>
        <taxon>Actinomycetes</taxon>
        <taxon>Streptosporangiales</taxon>
        <taxon>Thermomonosporaceae</taxon>
        <taxon>Actinomadura</taxon>
    </lineage>
</organism>
<evidence type="ECO:0000259" key="13">
    <source>
        <dbReference type="Pfam" id="PF00155"/>
    </source>
</evidence>
<keyword evidence="8 12" id="KW-0663">Pyridoxal phosphate</keyword>
<dbReference type="RefSeq" id="WP_138649199.1">
    <property type="nucleotide sequence ID" value="NZ_VCKW01000252.1"/>
</dbReference>
<feature type="domain" description="Aminotransferase class I/classII large" evidence="13">
    <location>
        <begin position="37"/>
        <end position="374"/>
    </location>
</feature>
<name>A0A5C4J5B9_9ACTN</name>
<dbReference type="InterPro" id="IPR050087">
    <property type="entry name" value="AON_synthase_class-II"/>
</dbReference>
<sequence>MTAARDPLARLRDAAARREDAGLRRTLRPRPSGAGGLVDLASNDYLGLAGDPRLVEGAVAAARAWGTGSTGSRLVTGTTELHAELDRRLAAFTGSAAGLVFSSGFLANLGAVTALAGPGTLVVSDQVNHASIVDACRLSRSRVVIVPHRDTAAVEHALAGRDEDHAVVVTDAVFSVDGDLAPLRALHDTVRAHGALLVIDEAHALGVVGDHGRGAAHAAGLAGEPDVILTVTLSKSLASQGGAVLGAPEVIDTLIDTGRSFIFDTGLNPPAAGAALAALGVLESDPALPGRARDRARRISALAAGSGLETASPAAAVVPVFLGEPHAAVRAAGICAEHGLRVGCFRPPSVPKGRACLRLTARATLEEPELTRLEAALAKIACSTGRSLHT</sequence>
<dbReference type="InterPro" id="IPR015421">
    <property type="entry name" value="PyrdxlP-dep_Trfase_major"/>
</dbReference>
<dbReference type="InterPro" id="IPR015424">
    <property type="entry name" value="PyrdxlP-dep_Trfase"/>
</dbReference>
<protein>
    <recommendedName>
        <fullName evidence="5">8-amino-7-oxononanoate synthase</fullName>
        <ecNumber evidence="5">2.3.1.47</ecNumber>
    </recommendedName>
    <alternativeName>
        <fullName evidence="9">7-keto-8-amino-pelargonic acid synthase</fullName>
    </alternativeName>
    <alternativeName>
        <fullName evidence="10">8-amino-7-ketopelargonate synthase</fullName>
    </alternativeName>
</protein>
<dbReference type="GO" id="GO:0030170">
    <property type="term" value="F:pyridoxal phosphate binding"/>
    <property type="evidence" value="ECO:0007669"/>
    <property type="project" value="InterPro"/>
</dbReference>
<evidence type="ECO:0000313" key="14">
    <source>
        <dbReference type="EMBL" id="TMQ90901.1"/>
    </source>
</evidence>
<keyword evidence="7" id="KW-0093">Biotin biosynthesis</keyword>
<dbReference type="InterPro" id="IPR004839">
    <property type="entry name" value="Aminotransferase_I/II_large"/>
</dbReference>
<dbReference type="EC" id="2.3.1.47" evidence="5"/>
<dbReference type="GO" id="GO:0008710">
    <property type="term" value="F:8-amino-7-oxononanoate synthase activity"/>
    <property type="evidence" value="ECO:0007669"/>
    <property type="project" value="UniProtKB-EC"/>
</dbReference>
<evidence type="ECO:0000256" key="5">
    <source>
        <dbReference type="ARBA" id="ARBA00013187"/>
    </source>
</evidence>
<evidence type="ECO:0000256" key="12">
    <source>
        <dbReference type="RuleBase" id="RU003693"/>
    </source>
</evidence>
<evidence type="ECO:0000256" key="8">
    <source>
        <dbReference type="ARBA" id="ARBA00022898"/>
    </source>
</evidence>
<evidence type="ECO:0000256" key="6">
    <source>
        <dbReference type="ARBA" id="ARBA00022679"/>
    </source>
</evidence>
<dbReference type="PANTHER" id="PTHR13693">
    <property type="entry name" value="CLASS II AMINOTRANSFERASE/8-AMINO-7-OXONONANOATE SYNTHASE"/>
    <property type="match status" value="1"/>
</dbReference>
<dbReference type="InterPro" id="IPR015422">
    <property type="entry name" value="PyrdxlP-dep_Trfase_small"/>
</dbReference>
<dbReference type="InterPro" id="IPR001917">
    <property type="entry name" value="Aminotrans_II_pyridoxalP_BS"/>
</dbReference>
<evidence type="ECO:0000313" key="15">
    <source>
        <dbReference type="Proteomes" id="UP000309174"/>
    </source>
</evidence>
<dbReference type="EMBL" id="VCKW01000252">
    <property type="protein sequence ID" value="TMQ90901.1"/>
    <property type="molecule type" value="Genomic_DNA"/>
</dbReference>
<evidence type="ECO:0000256" key="11">
    <source>
        <dbReference type="ARBA" id="ARBA00047715"/>
    </source>
</evidence>